<feature type="domain" description="Myb-like" evidence="2">
    <location>
        <begin position="22"/>
        <end position="68"/>
    </location>
</feature>
<dbReference type="Pfam" id="PF00249">
    <property type="entry name" value="Myb_DNA-binding"/>
    <property type="match status" value="2"/>
</dbReference>
<evidence type="ECO:0000313" key="5">
    <source>
        <dbReference type="Proteomes" id="UP001470230"/>
    </source>
</evidence>
<dbReference type="SUPFAM" id="SSF46689">
    <property type="entry name" value="Homeodomain-like"/>
    <property type="match status" value="1"/>
</dbReference>
<keyword evidence="5" id="KW-1185">Reference proteome</keyword>
<protein>
    <recommendedName>
        <fullName evidence="6">Myb-like DNA-binding domain containing protein</fullName>
    </recommendedName>
</protein>
<feature type="compositionally biased region" description="Polar residues" evidence="1">
    <location>
        <begin position="147"/>
        <end position="166"/>
    </location>
</feature>
<proteinExistence type="predicted"/>
<dbReference type="InterPro" id="IPR001005">
    <property type="entry name" value="SANT/Myb"/>
</dbReference>
<dbReference type="PANTHER" id="PTHR45614">
    <property type="entry name" value="MYB PROTEIN-RELATED"/>
    <property type="match status" value="1"/>
</dbReference>
<dbReference type="PANTHER" id="PTHR45614:SF69">
    <property type="entry name" value="CHROMOSOME UNDETERMINED SCAFFOLD_38, WHOLE GENOME SHOTGUN SEQUENCE"/>
    <property type="match status" value="1"/>
</dbReference>
<evidence type="ECO:0000256" key="1">
    <source>
        <dbReference type="SAM" id="MobiDB-lite"/>
    </source>
</evidence>
<gene>
    <name evidence="4" type="ORF">M9Y10_027508</name>
</gene>
<name>A0ABR2H566_9EUKA</name>
<dbReference type="InterPro" id="IPR050560">
    <property type="entry name" value="MYB_TF"/>
</dbReference>
<feature type="domain" description="HTH myb-type" evidence="3">
    <location>
        <begin position="76"/>
        <end position="123"/>
    </location>
</feature>
<dbReference type="Gene3D" id="1.10.10.60">
    <property type="entry name" value="Homeodomain-like"/>
    <property type="match status" value="2"/>
</dbReference>
<evidence type="ECO:0000313" key="4">
    <source>
        <dbReference type="EMBL" id="KAK8841305.1"/>
    </source>
</evidence>
<dbReference type="PROSITE" id="PS50090">
    <property type="entry name" value="MYB_LIKE"/>
    <property type="match status" value="2"/>
</dbReference>
<feature type="region of interest" description="Disordered" evidence="1">
    <location>
        <begin position="143"/>
        <end position="166"/>
    </location>
</feature>
<evidence type="ECO:0000259" key="3">
    <source>
        <dbReference type="PROSITE" id="PS51294"/>
    </source>
</evidence>
<dbReference type="PROSITE" id="PS51294">
    <property type="entry name" value="HTH_MYB"/>
    <property type="match status" value="2"/>
</dbReference>
<accession>A0ABR2H566</accession>
<reference evidence="4 5" key="1">
    <citation type="submission" date="2024-04" db="EMBL/GenBank/DDBJ databases">
        <title>Tritrichomonas musculus Genome.</title>
        <authorList>
            <person name="Alves-Ferreira E."/>
            <person name="Grigg M."/>
            <person name="Lorenzi H."/>
            <person name="Galac M."/>
        </authorList>
    </citation>
    <scope>NUCLEOTIDE SEQUENCE [LARGE SCALE GENOMIC DNA]</scope>
    <source>
        <strain evidence="4 5">EAF2021</strain>
    </source>
</reference>
<dbReference type="EMBL" id="JAPFFF010000042">
    <property type="protein sequence ID" value="KAK8841305.1"/>
    <property type="molecule type" value="Genomic_DNA"/>
</dbReference>
<dbReference type="InterPro" id="IPR009057">
    <property type="entry name" value="Homeodomain-like_sf"/>
</dbReference>
<dbReference type="Proteomes" id="UP001470230">
    <property type="component" value="Unassembled WGS sequence"/>
</dbReference>
<evidence type="ECO:0000259" key="2">
    <source>
        <dbReference type="PROSITE" id="PS50090"/>
    </source>
</evidence>
<sequence>METQLQTNYKNEIPKQTISTLRKRFTEEEDNLLKHVIQELHIHNWSEVARYLPGRTARQCRDRYNSYLFKEISNKPWTDEEDAIILSQYPIYGTHWVKISKFLVGRSGNNVKNRWYKYLSKRYSDYISKQDIYILSNKQHLSKHNKTSQNAQQPPQIQLSNDSNQQRQMPVTVKNCIKQNSEPDISSSEFYLNFFNDSFEWELFPSNSDITDSSNCFF</sequence>
<evidence type="ECO:0008006" key="6">
    <source>
        <dbReference type="Google" id="ProtNLM"/>
    </source>
</evidence>
<organism evidence="4 5">
    <name type="scientific">Tritrichomonas musculus</name>
    <dbReference type="NCBI Taxonomy" id="1915356"/>
    <lineage>
        <taxon>Eukaryota</taxon>
        <taxon>Metamonada</taxon>
        <taxon>Parabasalia</taxon>
        <taxon>Tritrichomonadida</taxon>
        <taxon>Tritrichomonadidae</taxon>
        <taxon>Tritrichomonas</taxon>
    </lineage>
</organism>
<feature type="domain" description="Myb-like" evidence="2">
    <location>
        <begin position="69"/>
        <end position="119"/>
    </location>
</feature>
<dbReference type="CDD" id="cd00167">
    <property type="entry name" value="SANT"/>
    <property type="match status" value="2"/>
</dbReference>
<dbReference type="SMART" id="SM00717">
    <property type="entry name" value="SANT"/>
    <property type="match status" value="2"/>
</dbReference>
<comment type="caution">
    <text evidence="4">The sequence shown here is derived from an EMBL/GenBank/DDBJ whole genome shotgun (WGS) entry which is preliminary data.</text>
</comment>
<feature type="domain" description="HTH myb-type" evidence="3">
    <location>
        <begin position="17"/>
        <end position="72"/>
    </location>
</feature>
<dbReference type="InterPro" id="IPR017930">
    <property type="entry name" value="Myb_dom"/>
</dbReference>